<organism evidence="1 2">
    <name type="scientific">Theobroma cacao</name>
    <name type="common">Cacao</name>
    <name type="synonym">Cocoa</name>
    <dbReference type="NCBI Taxonomy" id="3641"/>
    <lineage>
        <taxon>Eukaryota</taxon>
        <taxon>Viridiplantae</taxon>
        <taxon>Streptophyta</taxon>
        <taxon>Embryophyta</taxon>
        <taxon>Tracheophyta</taxon>
        <taxon>Spermatophyta</taxon>
        <taxon>Magnoliopsida</taxon>
        <taxon>eudicotyledons</taxon>
        <taxon>Gunneridae</taxon>
        <taxon>Pentapetalae</taxon>
        <taxon>rosids</taxon>
        <taxon>malvids</taxon>
        <taxon>Malvales</taxon>
        <taxon>Malvaceae</taxon>
        <taxon>Byttnerioideae</taxon>
        <taxon>Theobroma</taxon>
    </lineage>
</organism>
<dbReference type="HOGENOM" id="CLU_3176438_0_0_1"/>
<reference evidence="1 2" key="1">
    <citation type="journal article" date="2013" name="Genome Biol.">
        <title>The genome sequence of the most widely cultivated cacao type and its use to identify candidate genes regulating pod color.</title>
        <authorList>
            <person name="Motamayor J.C."/>
            <person name="Mockaitis K."/>
            <person name="Schmutz J."/>
            <person name="Haiminen N."/>
            <person name="Iii D.L."/>
            <person name="Cornejo O."/>
            <person name="Findley S.D."/>
            <person name="Zheng P."/>
            <person name="Utro F."/>
            <person name="Royaert S."/>
            <person name="Saski C."/>
            <person name="Jenkins J."/>
            <person name="Podicheti R."/>
            <person name="Zhao M."/>
            <person name="Scheffler B.E."/>
            <person name="Stack J.C."/>
            <person name="Feltus F.A."/>
            <person name="Mustiga G.M."/>
            <person name="Amores F."/>
            <person name="Phillips W."/>
            <person name="Marelli J.P."/>
            <person name="May G.D."/>
            <person name="Shapiro H."/>
            <person name="Ma J."/>
            <person name="Bustamante C.D."/>
            <person name="Schnell R.J."/>
            <person name="Main D."/>
            <person name="Gilbert D."/>
            <person name="Parida L."/>
            <person name="Kuhn D.N."/>
        </authorList>
    </citation>
    <scope>NUCLEOTIDE SEQUENCE [LARGE SCALE GENOMIC DNA]</scope>
    <source>
        <strain evidence="2">cv. Matina 1-6</strain>
    </source>
</reference>
<protein>
    <submittedName>
        <fullName evidence="1">Uncharacterized protein</fullName>
    </submittedName>
</protein>
<accession>A0A061F224</accession>
<gene>
    <name evidence="1" type="ORF">TCM_026000</name>
</gene>
<dbReference type="Proteomes" id="UP000026915">
    <property type="component" value="Chromosome 5"/>
</dbReference>
<proteinExistence type="predicted"/>
<name>A0A061F224_THECC</name>
<keyword evidence="2" id="KW-1185">Reference proteome</keyword>
<dbReference type="InParanoid" id="A0A061F224"/>
<dbReference type="EMBL" id="CM001883">
    <property type="protein sequence ID" value="EOY10697.1"/>
    <property type="molecule type" value="Genomic_DNA"/>
</dbReference>
<dbReference type="AlphaFoldDB" id="A0A061F224"/>
<sequence>MDFIYFCPFDILLGSWKVLVGFYNYQMLKDIIAEKSFLLDEDEMHAF</sequence>
<evidence type="ECO:0000313" key="2">
    <source>
        <dbReference type="Proteomes" id="UP000026915"/>
    </source>
</evidence>
<evidence type="ECO:0000313" key="1">
    <source>
        <dbReference type="EMBL" id="EOY10697.1"/>
    </source>
</evidence>
<dbReference type="Gramene" id="EOY10697">
    <property type="protein sequence ID" value="EOY10697"/>
    <property type="gene ID" value="TCM_026000"/>
</dbReference>